<dbReference type="AlphaFoldDB" id="A0A7J4XJ39"/>
<dbReference type="Pfam" id="PF08241">
    <property type="entry name" value="Methyltransf_11"/>
    <property type="match status" value="1"/>
</dbReference>
<protein>
    <submittedName>
        <fullName evidence="2">Class I SAM-dependent methyltransferase</fullName>
    </submittedName>
</protein>
<organism evidence="2 3">
    <name type="scientific">Bacteroides salyersiae</name>
    <dbReference type="NCBI Taxonomy" id="291644"/>
    <lineage>
        <taxon>Bacteria</taxon>
        <taxon>Pseudomonadati</taxon>
        <taxon>Bacteroidota</taxon>
        <taxon>Bacteroidia</taxon>
        <taxon>Bacteroidales</taxon>
        <taxon>Bacteroidaceae</taxon>
        <taxon>Bacteroides</taxon>
    </lineage>
</organism>
<name>A0A7J4XJ39_9BACE</name>
<dbReference type="SUPFAM" id="SSF53335">
    <property type="entry name" value="S-adenosyl-L-methionine-dependent methyltransferases"/>
    <property type="match status" value="1"/>
</dbReference>
<gene>
    <name evidence="2" type="ORF">F3F73_10995</name>
</gene>
<evidence type="ECO:0000313" key="3">
    <source>
        <dbReference type="Proteomes" id="UP000422221"/>
    </source>
</evidence>
<dbReference type="GO" id="GO:0032259">
    <property type="term" value="P:methylation"/>
    <property type="evidence" value="ECO:0007669"/>
    <property type="project" value="UniProtKB-KW"/>
</dbReference>
<dbReference type="InterPro" id="IPR013216">
    <property type="entry name" value="Methyltransf_11"/>
</dbReference>
<dbReference type="Proteomes" id="UP000422221">
    <property type="component" value="Unassembled WGS sequence"/>
</dbReference>
<evidence type="ECO:0000313" key="2">
    <source>
        <dbReference type="EMBL" id="KAA3765542.1"/>
    </source>
</evidence>
<dbReference type="GeneID" id="93117086"/>
<sequence length="256" mass="31322">MKRRTPYDRDNLHIKKRDWVLEVGPGHNPSHRANVVTEKFTDQNYHRCGDMKIYPHQIFANADGENLPFKDKEFDYVICNQVLEHVENPEKFISEQCRVASRGYMETPSLLGEFLFPKKSHRWIILDIDNKLVLFEKSKMPDHYENNYGELFLNYLPYQSLIYKLLWFTEGDLMLNRYEWEEKIDFIVNPTDEYYLRFFTKPWNKEMVRKLYPPRSPFKELHKTFAALWYIMWTKFRHKFFERHQPILLSEYMKNK</sequence>
<reference evidence="2 3" key="1">
    <citation type="journal article" date="2019" name="Nat. Med.">
        <title>A library of human gut bacterial isolates paired with longitudinal multiomics data enables mechanistic microbiome research.</title>
        <authorList>
            <person name="Poyet M."/>
            <person name="Groussin M."/>
            <person name="Gibbons S.M."/>
            <person name="Avila-Pacheco J."/>
            <person name="Jiang X."/>
            <person name="Kearney S.M."/>
            <person name="Perrotta A.R."/>
            <person name="Berdy B."/>
            <person name="Zhao S."/>
            <person name="Lieberman T.D."/>
            <person name="Swanson P.K."/>
            <person name="Smith M."/>
            <person name="Roesemann S."/>
            <person name="Alexander J.E."/>
            <person name="Rich S.A."/>
            <person name="Livny J."/>
            <person name="Vlamakis H."/>
            <person name="Clish C."/>
            <person name="Bullock K."/>
            <person name="Deik A."/>
            <person name="Scott J."/>
            <person name="Pierce K.A."/>
            <person name="Xavier R.J."/>
            <person name="Alm E.J."/>
        </authorList>
    </citation>
    <scope>NUCLEOTIDE SEQUENCE [LARGE SCALE GENOMIC DNA]</scope>
    <source>
        <strain evidence="2 3">BIOML-A10</strain>
    </source>
</reference>
<keyword evidence="2" id="KW-0489">Methyltransferase</keyword>
<feature type="domain" description="Methyltransferase type 11" evidence="1">
    <location>
        <begin position="58"/>
        <end position="102"/>
    </location>
</feature>
<keyword evidence="2" id="KW-0808">Transferase</keyword>
<proteinExistence type="predicted"/>
<evidence type="ECO:0000259" key="1">
    <source>
        <dbReference type="Pfam" id="PF08241"/>
    </source>
</evidence>
<accession>A0A7J4XJ39</accession>
<dbReference type="InterPro" id="IPR029063">
    <property type="entry name" value="SAM-dependent_MTases_sf"/>
</dbReference>
<dbReference type="GO" id="GO:0008757">
    <property type="term" value="F:S-adenosylmethionine-dependent methyltransferase activity"/>
    <property type="evidence" value="ECO:0007669"/>
    <property type="project" value="InterPro"/>
</dbReference>
<dbReference type="EMBL" id="VWMK01000009">
    <property type="protein sequence ID" value="KAA3765542.1"/>
    <property type="molecule type" value="Genomic_DNA"/>
</dbReference>
<dbReference type="RefSeq" id="WP_005932244.1">
    <property type="nucleotide sequence ID" value="NZ_CABKSE010000002.1"/>
</dbReference>
<dbReference type="Gene3D" id="3.40.50.150">
    <property type="entry name" value="Vaccinia Virus protein VP39"/>
    <property type="match status" value="1"/>
</dbReference>
<comment type="caution">
    <text evidence="2">The sequence shown here is derived from an EMBL/GenBank/DDBJ whole genome shotgun (WGS) entry which is preliminary data.</text>
</comment>